<keyword evidence="1" id="KW-0719">Serine esterase</keyword>
<evidence type="ECO:0000259" key="6">
    <source>
        <dbReference type="Pfam" id="PF22244"/>
    </source>
</evidence>
<dbReference type="InterPro" id="IPR050261">
    <property type="entry name" value="FrsA_esterase"/>
</dbReference>
<feature type="domain" description="AB hydrolase-1" evidence="5">
    <location>
        <begin position="518"/>
        <end position="665"/>
    </location>
</feature>
<evidence type="ECO:0000313" key="8">
    <source>
        <dbReference type="Proteomes" id="UP001501508"/>
    </source>
</evidence>
<dbReference type="PANTHER" id="PTHR22946">
    <property type="entry name" value="DIENELACTONE HYDROLASE DOMAIN-CONTAINING PROTEIN-RELATED"/>
    <property type="match status" value="1"/>
</dbReference>
<name>A0ABP8LN46_9BACT</name>
<evidence type="ECO:0000313" key="7">
    <source>
        <dbReference type="EMBL" id="GAA4431559.1"/>
    </source>
</evidence>
<keyword evidence="2" id="KW-0732">Signal</keyword>
<dbReference type="SUPFAM" id="SSF53474">
    <property type="entry name" value="alpha/beta-Hydrolases"/>
    <property type="match status" value="2"/>
</dbReference>
<comment type="similarity">
    <text evidence="4">Belongs to the AB hydrolase superfamily. FUS2 hydrolase family.</text>
</comment>
<dbReference type="InterPro" id="IPR029058">
    <property type="entry name" value="AB_hydrolase_fold"/>
</dbReference>
<dbReference type="InterPro" id="IPR054579">
    <property type="entry name" value="GCE-like_dom"/>
</dbReference>
<organism evidence="7 8">
    <name type="scientific">Ravibacter arvi</name>
    <dbReference type="NCBI Taxonomy" id="2051041"/>
    <lineage>
        <taxon>Bacteria</taxon>
        <taxon>Pseudomonadati</taxon>
        <taxon>Bacteroidota</taxon>
        <taxon>Cytophagia</taxon>
        <taxon>Cytophagales</taxon>
        <taxon>Spirosomataceae</taxon>
        <taxon>Ravibacter</taxon>
    </lineage>
</organism>
<dbReference type="PANTHER" id="PTHR22946:SF9">
    <property type="entry name" value="POLYKETIDE TRANSFERASE AF380"/>
    <property type="match status" value="1"/>
</dbReference>
<reference evidence="8" key="1">
    <citation type="journal article" date="2019" name="Int. J. Syst. Evol. Microbiol.">
        <title>The Global Catalogue of Microorganisms (GCM) 10K type strain sequencing project: providing services to taxonomists for standard genome sequencing and annotation.</title>
        <authorList>
            <consortium name="The Broad Institute Genomics Platform"/>
            <consortium name="The Broad Institute Genome Sequencing Center for Infectious Disease"/>
            <person name="Wu L."/>
            <person name="Ma J."/>
        </authorList>
    </citation>
    <scope>NUCLEOTIDE SEQUENCE [LARGE SCALE GENOMIC DNA]</scope>
    <source>
        <strain evidence="8">JCM 31920</strain>
    </source>
</reference>
<dbReference type="Gene3D" id="3.40.50.1820">
    <property type="entry name" value="alpha/beta hydrolase"/>
    <property type="match status" value="2"/>
</dbReference>
<dbReference type="Pfam" id="PF12697">
    <property type="entry name" value="Abhydrolase_6"/>
    <property type="match status" value="1"/>
</dbReference>
<evidence type="ECO:0000256" key="3">
    <source>
        <dbReference type="ARBA" id="ARBA00022801"/>
    </source>
</evidence>
<dbReference type="Proteomes" id="UP001501508">
    <property type="component" value="Unassembled WGS sequence"/>
</dbReference>
<evidence type="ECO:0000256" key="4">
    <source>
        <dbReference type="ARBA" id="ARBA00038115"/>
    </source>
</evidence>
<evidence type="ECO:0008006" key="9">
    <source>
        <dbReference type="Google" id="ProtNLM"/>
    </source>
</evidence>
<feature type="domain" description="4-O-methyl-glucuronoyl methylesterase-like" evidence="6">
    <location>
        <begin position="116"/>
        <end position="330"/>
    </location>
</feature>
<accession>A0ABP8LN46</accession>
<dbReference type="EMBL" id="BAABEY010000001">
    <property type="protein sequence ID" value="GAA4431559.1"/>
    <property type="molecule type" value="Genomic_DNA"/>
</dbReference>
<sequence length="732" mass="81743">MLPADETGKGPVSPEDVTFAEWAKRTGELPPDFDKLPHIVSLPDPLIIDEGGKNIPVKTRKQWEEKRVMMEKEIRHYILGSTPPSPQNLTHRVLSERKDGAVTLRTVELSFGPARQAKLTVELMIPPGQGPLPVFLTQWNHREWAQIAVRRGYIGCVYAAADSKDDTEAYSKIWWPDYDFSRLMRRAFGTSRVIDYLETLPVVDKMKIALTGHSRNGKMSLMAAALDQRIAAVCPSSSGTGGEVPWRYATHPYDIEDLALLTCAQPSWFHPRLRYFVGREDQLPIDQNSLMALVAPRGLMLSTAIHESASNPWGIEQAFLETRKVYDFLGGSANLAIRSRDGKHGVSAKDIEEYIDFFDFVFKRSKDKPENRLNYPFSFDKWLAASLEKPGSGPFAGVRKDLPGTDDLKKAVSGKTWETRRSDIRKRLEWTLGEMPPGVTNEGPGGLAKKGVGEDSFGTFIQRPNETAGMKIMPVSPYNGFGDNLFGSLYYPADWEKQPGRKPLPVLIYLHEYDYSKGFGAMGRDHEISSFFAKMVAQGYAVFSYDMIGMGNRIEEGTRFYDRYPKWSKMGKMVADVTGAVDALTRMDLLDPKRVYVGGYALGGTVGLLAAALDERIAGAVSVSGITPLASGQMLRHYSHLHGLMPRLGLQARAPFDFDEVLAMIAPRPVLAVTPRFDKDNAGADLENCLERAGRVYAAHGKETELSVFVPDDYNRFSKENQEKVLEWLKGR</sequence>
<evidence type="ECO:0000256" key="1">
    <source>
        <dbReference type="ARBA" id="ARBA00022487"/>
    </source>
</evidence>
<comment type="caution">
    <text evidence="7">The sequence shown here is derived from an EMBL/GenBank/DDBJ whole genome shotgun (WGS) entry which is preliminary data.</text>
</comment>
<protein>
    <recommendedName>
        <fullName evidence="9">Serine aminopeptidase S33 domain-containing protein</fullName>
    </recommendedName>
</protein>
<keyword evidence="8" id="KW-1185">Reference proteome</keyword>
<evidence type="ECO:0000259" key="5">
    <source>
        <dbReference type="Pfam" id="PF12697"/>
    </source>
</evidence>
<dbReference type="InterPro" id="IPR000073">
    <property type="entry name" value="AB_hydrolase_1"/>
</dbReference>
<evidence type="ECO:0000256" key="2">
    <source>
        <dbReference type="ARBA" id="ARBA00022729"/>
    </source>
</evidence>
<proteinExistence type="inferred from homology"/>
<keyword evidence="3" id="KW-0378">Hydrolase</keyword>
<gene>
    <name evidence="7" type="ORF">GCM10023091_02430</name>
</gene>
<dbReference type="Pfam" id="PF22244">
    <property type="entry name" value="GCE_fung"/>
    <property type="match status" value="1"/>
</dbReference>